<organism evidence="10 11">
    <name type="scientific">Enterococcus termitis</name>
    <dbReference type="NCBI Taxonomy" id="332950"/>
    <lineage>
        <taxon>Bacteria</taxon>
        <taxon>Bacillati</taxon>
        <taxon>Bacillota</taxon>
        <taxon>Bacilli</taxon>
        <taxon>Lactobacillales</taxon>
        <taxon>Enterococcaceae</taxon>
        <taxon>Enterococcus</taxon>
    </lineage>
</organism>
<evidence type="ECO:0000256" key="3">
    <source>
        <dbReference type="ARBA" id="ARBA00022741"/>
    </source>
</evidence>
<accession>A0A1E5GCB3</accession>
<keyword evidence="11" id="KW-1185">Reference proteome</keyword>
<feature type="transmembrane region" description="Helical" evidence="7">
    <location>
        <begin position="55"/>
        <end position="73"/>
    </location>
</feature>
<dbReference type="GO" id="GO:0015421">
    <property type="term" value="F:ABC-type oligopeptide transporter activity"/>
    <property type="evidence" value="ECO:0007669"/>
    <property type="project" value="TreeGrafter"/>
</dbReference>
<gene>
    <name evidence="10" type="ORF">BCR25_10275</name>
</gene>
<keyword evidence="3" id="KW-0547">Nucleotide-binding</keyword>
<dbReference type="SUPFAM" id="SSF52540">
    <property type="entry name" value="P-loop containing nucleoside triphosphate hydrolases"/>
    <property type="match status" value="1"/>
</dbReference>
<dbReference type="Pfam" id="PF00664">
    <property type="entry name" value="ABC_membrane"/>
    <property type="match status" value="1"/>
</dbReference>
<keyword evidence="6 7" id="KW-0472">Membrane</keyword>
<evidence type="ECO:0000256" key="2">
    <source>
        <dbReference type="ARBA" id="ARBA00022692"/>
    </source>
</evidence>
<dbReference type="Proteomes" id="UP000095094">
    <property type="component" value="Unassembled WGS sequence"/>
</dbReference>
<keyword evidence="4 10" id="KW-0067">ATP-binding</keyword>
<name>A0A1E5GCB3_9ENTE</name>
<dbReference type="InterPro" id="IPR011527">
    <property type="entry name" value="ABC1_TM_dom"/>
</dbReference>
<dbReference type="SUPFAM" id="SSF90123">
    <property type="entry name" value="ABC transporter transmembrane region"/>
    <property type="match status" value="1"/>
</dbReference>
<feature type="domain" description="ABC transporter" evidence="8">
    <location>
        <begin position="333"/>
        <end position="553"/>
    </location>
</feature>
<keyword evidence="2 7" id="KW-0812">Transmembrane</keyword>
<dbReference type="EMBL" id="MIJY01000044">
    <property type="protein sequence ID" value="OEG09880.1"/>
    <property type="molecule type" value="Genomic_DNA"/>
</dbReference>
<feature type="domain" description="ABC transmembrane type-1" evidence="9">
    <location>
        <begin position="22"/>
        <end position="300"/>
    </location>
</feature>
<dbReference type="InterPro" id="IPR036640">
    <property type="entry name" value="ABC1_TM_sf"/>
</dbReference>
<evidence type="ECO:0000256" key="5">
    <source>
        <dbReference type="ARBA" id="ARBA00022989"/>
    </source>
</evidence>
<dbReference type="PANTHER" id="PTHR43394">
    <property type="entry name" value="ATP-DEPENDENT PERMEASE MDL1, MITOCHONDRIAL"/>
    <property type="match status" value="1"/>
</dbReference>
<dbReference type="OrthoDB" id="9762778at2"/>
<dbReference type="InterPro" id="IPR003439">
    <property type="entry name" value="ABC_transporter-like_ATP-bd"/>
</dbReference>
<evidence type="ECO:0000313" key="11">
    <source>
        <dbReference type="Proteomes" id="UP000095094"/>
    </source>
</evidence>
<feature type="transmembrane region" description="Helical" evidence="7">
    <location>
        <begin position="273"/>
        <end position="299"/>
    </location>
</feature>
<dbReference type="GO" id="GO:0016887">
    <property type="term" value="F:ATP hydrolysis activity"/>
    <property type="evidence" value="ECO:0007669"/>
    <property type="project" value="InterPro"/>
</dbReference>
<dbReference type="RefSeq" id="WP_069664633.1">
    <property type="nucleotide sequence ID" value="NZ_JBHUJJ010000001.1"/>
</dbReference>
<keyword evidence="5 7" id="KW-1133">Transmembrane helix</keyword>
<dbReference type="PROSITE" id="PS50929">
    <property type="entry name" value="ABC_TM1F"/>
    <property type="match status" value="1"/>
</dbReference>
<feature type="transmembrane region" description="Helical" evidence="7">
    <location>
        <begin position="248"/>
        <end position="267"/>
    </location>
</feature>
<dbReference type="InterPro" id="IPR003593">
    <property type="entry name" value="AAA+_ATPase"/>
</dbReference>
<dbReference type="Gene3D" id="1.20.1560.10">
    <property type="entry name" value="ABC transporter type 1, transmembrane domain"/>
    <property type="match status" value="1"/>
</dbReference>
<evidence type="ECO:0000313" key="10">
    <source>
        <dbReference type="EMBL" id="OEG09880.1"/>
    </source>
</evidence>
<feature type="transmembrane region" description="Helical" evidence="7">
    <location>
        <begin position="21"/>
        <end position="43"/>
    </location>
</feature>
<protein>
    <submittedName>
        <fullName evidence="10">ABC transporter ATP-binding protein</fullName>
    </submittedName>
</protein>
<comment type="caution">
    <text evidence="10">The sequence shown here is derived from an EMBL/GenBank/DDBJ whole genome shotgun (WGS) entry which is preliminary data.</text>
</comment>
<feature type="transmembrane region" description="Helical" evidence="7">
    <location>
        <begin position="159"/>
        <end position="180"/>
    </location>
</feature>
<dbReference type="Gene3D" id="3.40.50.300">
    <property type="entry name" value="P-loop containing nucleotide triphosphate hydrolases"/>
    <property type="match status" value="1"/>
</dbReference>
<evidence type="ECO:0000256" key="1">
    <source>
        <dbReference type="ARBA" id="ARBA00004651"/>
    </source>
</evidence>
<dbReference type="GO" id="GO:0005524">
    <property type="term" value="F:ATP binding"/>
    <property type="evidence" value="ECO:0007669"/>
    <property type="project" value="UniProtKB-KW"/>
</dbReference>
<evidence type="ECO:0000256" key="6">
    <source>
        <dbReference type="ARBA" id="ARBA00023136"/>
    </source>
</evidence>
<dbReference type="PROSITE" id="PS50893">
    <property type="entry name" value="ABC_TRANSPORTER_2"/>
    <property type="match status" value="1"/>
</dbReference>
<dbReference type="PANTHER" id="PTHR43394:SF1">
    <property type="entry name" value="ATP-BINDING CASSETTE SUB-FAMILY B MEMBER 10, MITOCHONDRIAL"/>
    <property type="match status" value="1"/>
</dbReference>
<comment type="subcellular location">
    <subcellularLocation>
        <location evidence="1">Cell membrane</location>
        <topology evidence="1">Multi-pass membrane protein</topology>
    </subcellularLocation>
</comment>
<evidence type="ECO:0000256" key="7">
    <source>
        <dbReference type="SAM" id="Phobius"/>
    </source>
</evidence>
<reference evidence="11" key="1">
    <citation type="submission" date="2016-09" db="EMBL/GenBank/DDBJ databases">
        <authorList>
            <person name="Gulvik C.A."/>
        </authorList>
    </citation>
    <scope>NUCLEOTIDE SEQUENCE [LARGE SCALE GENOMIC DNA]</scope>
    <source>
        <strain evidence="11">LMG 8895</strain>
    </source>
</reference>
<proteinExistence type="predicted"/>
<dbReference type="Pfam" id="PF00005">
    <property type="entry name" value="ABC_tran"/>
    <property type="match status" value="1"/>
</dbReference>
<dbReference type="AlphaFoldDB" id="A0A1E5GCB3"/>
<dbReference type="InterPro" id="IPR027417">
    <property type="entry name" value="P-loop_NTPase"/>
</dbReference>
<evidence type="ECO:0000259" key="8">
    <source>
        <dbReference type="PROSITE" id="PS50893"/>
    </source>
</evidence>
<evidence type="ECO:0000259" key="9">
    <source>
        <dbReference type="PROSITE" id="PS50929"/>
    </source>
</evidence>
<evidence type="ECO:0000256" key="4">
    <source>
        <dbReference type="ARBA" id="ARBA00022840"/>
    </source>
</evidence>
<sequence length="553" mass="60485">MNEIKLIRWLLSFVGHVKGKVLLAVGLGIISNLSVVAIPLIGLREVLKMLEGDQMNPGQALLLMVVCGVVRGISRYGEQYLNHDIAFRLLATIREQIFATIRRLGPAKLTGKRSGDLVTAITTDVEALEVFFAHTISPVLIACGTTLITVGFLGSYSVFLAIILLFGQLLVGVVIPVFGYRKSRILGDSYQEAFVHLNQNVMEDVLSLQDIGQYSLEDGRIQKLEVAGSQLNKQYKGRLAQESSLKSWSEAILLTTAVCIFSAGIYLNLPTAAVLIGTILSLSSFGPVLALSGLGSALLTTLASGRRLYTLTQETPAVEFSVQGKQADDFKDAALKNVSFSYGAEQKKVLTDLTLEIDKGVIIGIGGESGNGKSTLLKLLMRYWDPQTGQILLNQSELKEFQEASLHQIEGVMEQSTFIFEDTIINNIGIGKQDASLQEIEIAAKKAALHEWIVSLSEKYETKIGGNHRSVSDGERQRIGLARLFLHDAPLLLLDEPTSNLDYLNEQAVLASLVKGINGKTVLLISHRDTTLEIADQRYELFNGSLLQRKSKQ</sequence>
<dbReference type="SMART" id="SM00382">
    <property type="entry name" value="AAA"/>
    <property type="match status" value="1"/>
</dbReference>
<dbReference type="InterPro" id="IPR039421">
    <property type="entry name" value="Type_1_exporter"/>
</dbReference>
<dbReference type="GO" id="GO:0005886">
    <property type="term" value="C:plasma membrane"/>
    <property type="evidence" value="ECO:0007669"/>
    <property type="project" value="UniProtKB-SubCell"/>
</dbReference>
<feature type="transmembrane region" description="Helical" evidence="7">
    <location>
        <begin position="131"/>
        <end position="153"/>
    </location>
</feature>